<feature type="compositionally biased region" description="Acidic residues" evidence="6">
    <location>
        <begin position="598"/>
        <end position="624"/>
    </location>
</feature>
<proteinExistence type="predicted"/>
<keyword evidence="3" id="KW-0862">Zinc</keyword>
<reference evidence="9 10" key="1">
    <citation type="submission" date="2024-02" db="EMBL/GenBank/DDBJ databases">
        <title>Chromosome-scale genome assembly of the rough periwinkle Littorina saxatilis.</title>
        <authorList>
            <person name="De Jode A."/>
            <person name="Faria R."/>
            <person name="Formenti G."/>
            <person name="Sims Y."/>
            <person name="Smith T.P."/>
            <person name="Tracey A."/>
            <person name="Wood J.M.D."/>
            <person name="Zagrodzka Z.B."/>
            <person name="Johannesson K."/>
            <person name="Butlin R.K."/>
            <person name="Leder E.H."/>
        </authorList>
    </citation>
    <scope>NUCLEOTIDE SEQUENCE [LARGE SCALE GENOMIC DNA]</scope>
    <source>
        <strain evidence="9">Snail1</strain>
        <tissue evidence="9">Muscle</tissue>
    </source>
</reference>
<evidence type="ECO:0000259" key="8">
    <source>
        <dbReference type="PROSITE" id="PS50119"/>
    </source>
</evidence>
<dbReference type="InterPro" id="IPR000315">
    <property type="entry name" value="Znf_B-box"/>
</dbReference>
<dbReference type="Gene3D" id="3.30.40.10">
    <property type="entry name" value="Zinc/RING finger domain, C3HC4 (zinc finger)"/>
    <property type="match status" value="1"/>
</dbReference>
<sequence>MAAACEADNLECGVCLKTFISPKFLPCHHTYCASCVEGIVKNTGARPLQCPSCRQQFQLPPGGVSQLQTNFYLAPLLNPERCTLHRTETLRFYCTDCKTPICINCRMTDHFKHDAQDLGKAVNDAKEELNDSQKRLDESQKALTEQGEQVQNQLEFLEDRQKALQRQVQGRASKLNIMVAKCTKELLKELQSAVKNLQQPLVAEQQGVQNKMATVQSLQQEVTQALKSNVSHSLLTLSSDMRTGRGSQQRLLQLTSDLPVHTDRSVLEYDDNSLQRDVIKQYLGHLHLFQPIPLQQSVTIREMYRCCQDTQLYVHAVCVKSCYNNVYVAYGASGTAGEGWVAKHFENGELMYESSENIRGRVCLAGLNEDWVRVEGKEFPAKDWIIKDFFTVEEKRANTKYDVYNKGDARFVLRVHESGLCDLRSVTITGFATTTDVKVCEVSAKTPIAMDVSKDGRLLAVLEEGQDHVMLYRHGNTEPHAIYRGHGESFRPFDVCFYVIGAKELLVIADWLNDVLHVVEVGESCKLRRDITFVVENDVKHQIKKERKESCKLIGHVGGECPELVKPTALCADNRGCLWIGCQGGHVFKLKDIDLSSEEEESDSLDETDDSDTTTSDSSDERDDNEVVHSEPKRRKTCV</sequence>
<evidence type="ECO:0000259" key="7">
    <source>
        <dbReference type="PROSITE" id="PS50089"/>
    </source>
</evidence>
<dbReference type="AlphaFoldDB" id="A0AAN9BC68"/>
<dbReference type="InterPro" id="IPR001841">
    <property type="entry name" value="Znf_RING"/>
</dbReference>
<name>A0AAN9BC68_9CAEN</name>
<evidence type="ECO:0000256" key="2">
    <source>
        <dbReference type="ARBA" id="ARBA00022771"/>
    </source>
</evidence>
<evidence type="ECO:0000256" key="4">
    <source>
        <dbReference type="PROSITE-ProRule" id="PRU00024"/>
    </source>
</evidence>
<dbReference type="Gene3D" id="3.30.160.60">
    <property type="entry name" value="Classic Zinc Finger"/>
    <property type="match status" value="1"/>
</dbReference>
<keyword evidence="2 4" id="KW-0863">Zinc-finger</keyword>
<dbReference type="PROSITE" id="PS50119">
    <property type="entry name" value="ZF_BBOX"/>
    <property type="match status" value="1"/>
</dbReference>
<comment type="caution">
    <text evidence="9">The sequence shown here is derived from an EMBL/GenBank/DDBJ whole genome shotgun (WGS) entry which is preliminary data.</text>
</comment>
<accession>A0AAN9BC68</accession>
<keyword evidence="1" id="KW-0479">Metal-binding</keyword>
<dbReference type="SMART" id="SM00336">
    <property type="entry name" value="BBOX"/>
    <property type="match status" value="1"/>
</dbReference>
<evidence type="ECO:0000256" key="5">
    <source>
        <dbReference type="SAM" id="Coils"/>
    </source>
</evidence>
<protein>
    <submittedName>
        <fullName evidence="9">Uncharacterized protein</fullName>
    </submittedName>
</protein>
<keyword evidence="5" id="KW-0175">Coiled coil</keyword>
<feature type="coiled-coil region" evidence="5">
    <location>
        <begin position="115"/>
        <end position="167"/>
    </location>
</feature>
<evidence type="ECO:0000313" key="9">
    <source>
        <dbReference type="EMBL" id="KAK7103361.1"/>
    </source>
</evidence>
<feature type="domain" description="RING-type" evidence="7">
    <location>
        <begin position="12"/>
        <end position="54"/>
    </location>
</feature>
<dbReference type="Pfam" id="PF00097">
    <property type="entry name" value="zf-C3HC4"/>
    <property type="match status" value="1"/>
</dbReference>
<dbReference type="InterPro" id="IPR018957">
    <property type="entry name" value="Znf_C3HC4_RING-type"/>
</dbReference>
<dbReference type="PROSITE" id="PS50089">
    <property type="entry name" value="ZF_RING_2"/>
    <property type="match status" value="1"/>
</dbReference>
<dbReference type="InterPro" id="IPR013083">
    <property type="entry name" value="Znf_RING/FYVE/PHD"/>
</dbReference>
<keyword evidence="10" id="KW-1185">Reference proteome</keyword>
<dbReference type="InterPro" id="IPR047153">
    <property type="entry name" value="TRIM45/56/19-like"/>
</dbReference>
<dbReference type="SMART" id="SM00184">
    <property type="entry name" value="RING"/>
    <property type="match status" value="1"/>
</dbReference>
<evidence type="ECO:0000256" key="1">
    <source>
        <dbReference type="ARBA" id="ARBA00022723"/>
    </source>
</evidence>
<dbReference type="SUPFAM" id="SSF63825">
    <property type="entry name" value="YWTD domain"/>
    <property type="match status" value="1"/>
</dbReference>
<feature type="domain" description="B box-type" evidence="8">
    <location>
        <begin position="77"/>
        <end position="118"/>
    </location>
</feature>
<evidence type="ECO:0000256" key="3">
    <source>
        <dbReference type="ARBA" id="ARBA00022833"/>
    </source>
</evidence>
<evidence type="ECO:0000256" key="6">
    <source>
        <dbReference type="SAM" id="MobiDB-lite"/>
    </source>
</evidence>
<dbReference type="Proteomes" id="UP001374579">
    <property type="component" value="Unassembled WGS sequence"/>
</dbReference>
<dbReference type="GO" id="GO:0008270">
    <property type="term" value="F:zinc ion binding"/>
    <property type="evidence" value="ECO:0007669"/>
    <property type="project" value="UniProtKB-KW"/>
</dbReference>
<dbReference type="SUPFAM" id="SSF57845">
    <property type="entry name" value="B-box zinc-binding domain"/>
    <property type="match status" value="1"/>
</dbReference>
<dbReference type="SUPFAM" id="SSF57850">
    <property type="entry name" value="RING/U-box"/>
    <property type="match status" value="1"/>
</dbReference>
<organism evidence="9 10">
    <name type="scientific">Littorina saxatilis</name>
    <dbReference type="NCBI Taxonomy" id="31220"/>
    <lineage>
        <taxon>Eukaryota</taxon>
        <taxon>Metazoa</taxon>
        <taxon>Spiralia</taxon>
        <taxon>Lophotrochozoa</taxon>
        <taxon>Mollusca</taxon>
        <taxon>Gastropoda</taxon>
        <taxon>Caenogastropoda</taxon>
        <taxon>Littorinimorpha</taxon>
        <taxon>Littorinoidea</taxon>
        <taxon>Littorinidae</taxon>
        <taxon>Littorina</taxon>
    </lineage>
</organism>
<dbReference type="PANTHER" id="PTHR25462">
    <property type="entry name" value="BONUS, ISOFORM C-RELATED"/>
    <property type="match status" value="1"/>
</dbReference>
<feature type="region of interest" description="Disordered" evidence="6">
    <location>
        <begin position="598"/>
        <end position="639"/>
    </location>
</feature>
<dbReference type="InterPro" id="IPR017907">
    <property type="entry name" value="Znf_RING_CS"/>
</dbReference>
<gene>
    <name evidence="9" type="ORF">V1264_018276</name>
</gene>
<evidence type="ECO:0000313" key="10">
    <source>
        <dbReference type="Proteomes" id="UP001374579"/>
    </source>
</evidence>
<dbReference type="Pfam" id="PF00643">
    <property type="entry name" value="zf-B_box"/>
    <property type="match status" value="1"/>
</dbReference>
<dbReference type="EMBL" id="JBAMIC010000008">
    <property type="protein sequence ID" value="KAK7103361.1"/>
    <property type="molecule type" value="Genomic_DNA"/>
</dbReference>
<dbReference type="PANTHER" id="PTHR25462:SF296">
    <property type="entry name" value="MEIOTIC P26, ISOFORM F"/>
    <property type="match status" value="1"/>
</dbReference>
<dbReference type="PROSITE" id="PS00518">
    <property type="entry name" value="ZF_RING_1"/>
    <property type="match status" value="1"/>
</dbReference>